<sequence length="248" mass="27956">MLERIDKEAMDIEQRLAEHKPYSMISASVYVSLDSLDSLLRHIQDATVIVLRYNDSDSHYIQEILNRLHSVQTILQQSGFLLILDFIGYTLNSSSLPYETFNTARRLYLQLNLDAHPSSFSLYSQNRLIRYLDDALDLDHSHSNGSRLPEGVVNILLGLLRGITDPECVSKAKAIVSTYTKVCTLSSNLDAAQEALATLEMALPDHIRPKEALDIFKEHVYSNTKLARAASVDTTVYMKGESHWVSPD</sequence>
<dbReference type="Proteomes" id="UP000799118">
    <property type="component" value="Unassembled WGS sequence"/>
</dbReference>
<proteinExistence type="predicted"/>
<keyword evidence="2" id="KW-1185">Reference proteome</keyword>
<evidence type="ECO:0000313" key="2">
    <source>
        <dbReference type="Proteomes" id="UP000799118"/>
    </source>
</evidence>
<accession>A0A6A4IF22</accession>
<gene>
    <name evidence="1" type="ORF">BT96DRAFT_984956</name>
</gene>
<reference evidence="1" key="1">
    <citation type="journal article" date="2019" name="Environ. Microbiol.">
        <title>Fungal ecological strategies reflected in gene transcription - a case study of two litter decomposers.</title>
        <authorList>
            <person name="Barbi F."/>
            <person name="Kohler A."/>
            <person name="Barry K."/>
            <person name="Baskaran P."/>
            <person name="Daum C."/>
            <person name="Fauchery L."/>
            <person name="Ihrmark K."/>
            <person name="Kuo A."/>
            <person name="LaButti K."/>
            <person name="Lipzen A."/>
            <person name="Morin E."/>
            <person name="Grigoriev I.V."/>
            <person name="Henrissat B."/>
            <person name="Lindahl B."/>
            <person name="Martin F."/>
        </authorList>
    </citation>
    <scope>NUCLEOTIDE SEQUENCE</scope>
    <source>
        <strain evidence="1">JB14</strain>
    </source>
</reference>
<organism evidence="1 2">
    <name type="scientific">Gymnopus androsaceus JB14</name>
    <dbReference type="NCBI Taxonomy" id="1447944"/>
    <lineage>
        <taxon>Eukaryota</taxon>
        <taxon>Fungi</taxon>
        <taxon>Dikarya</taxon>
        <taxon>Basidiomycota</taxon>
        <taxon>Agaricomycotina</taxon>
        <taxon>Agaricomycetes</taxon>
        <taxon>Agaricomycetidae</taxon>
        <taxon>Agaricales</taxon>
        <taxon>Marasmiineae</taxon>
        <taxon>Omphalotaceae</taxon>
        <taxon>Gymnopus</taxon>
    </lineage>
</organism>
<dbReference type="EMBL" id="ML769388">
    <property type="protein sequence ID" value="KAE9409231.1"/>
    <property type="molecule type" value="Genomic_DNA"/>
</dbReference>
<name>A0A6A4IF22_9AGAR</name>
<protein>
    <submittedName>
        <fullName evidence="1">Uncharacterized protein</fullName>
    </submittedName>
</protein>
<evidence type="ECO:0000313" key="1">
    <source>
        <dbReference type="EMBL" id="KAE9409231.1"/>
    </source>
</evidence>
<dbReference type="AlphaFoldDB" id="A0A6A4IF22"/>